<evidence type="ECO:0000313" key="2">
    <source>
        <dbReference type="Proteomes" id="UP001596180"/>
    </source>
</evidence>
<dbReference type="InterPro" id="IPR027417">
    <property type="entry name" value="P-loop_NTPase"/>
</dbReference>
<sequence>MGLLPAAPAARWTWTPAAERLRAGGVAAADGLARLLALDVAEQSQWPDELDLPAMGFIRPLRPFQRTAVARLLAVGGGANFSVPGSGKTTVAYAVFAALRARGAAHAMLVVAPPSAFEAWVEEAGVNPLGLWSPSYAASPTVRPAPYSFS</sequence>
<accession>A0ABW1DQY7</accession>
<dbReference type="RefSeq" id="WP_381358406.1">
    <property type="nucleotide sequence ID" value="NZ_JBHSOA010000008.1"/>
</dbReference>
<proteinExistence type="predicted"/>
<protein>
    <submittedName>
        <fullName evidence="1">Uncharacterized protein</fullName>
    </submittedName>
</protein>
<reference evidence="2" key="1">
    <citation type="journal article" date="2019" name="Int. J. Syst. Evol. Microbiol.">
        <title>The Global Catalogue of Microorganisms (GCM) 10K type strain sequencing project: providing services to taxonomists for standard genome sequencing and annotation.</title>
        <authorList>
            <consortium name="The Broad Institute Genomics Platform"/>
            <consortium name="The Broad Institute Genome Sequencing Center for Infectious Disease"/>
            <person name="Wu L."/>
            <person name="Ma J."/>
        </authorList>
    </citation>
    <scope>NUCLEOTIDE SEQUENCE [LARGE SCALE GENOMIC DNA]</scope>
    <source>
        <strain evidence="2">JCM 10411</strain>
    </source>
</reference>
<keyword evidence="2" id="KW-1185">Reference proteome</keyword>
<dbReference type="SUPFAM" id="SSF52540">
    <property type="entry name" value="P-loop containing nucleoside triphosphate hydrolases"/>
    <property type="match status" value="1"/>
</dbReference>
<dbReference type="Gene3D" id="3.40.50.300">
    <property type="entry name" value="P-loop containing nucleotide triphosphate hydrolases"/>
    <property type="match status" value="1"/>
</dbReference>
<evidence type="ECO:0000313" key="1">
    <source>
        <dbReference type="EMBL" id="MFC5851075.1"/>
    </source>
</evidence>
<dbReference type="EMBL" id="JBHSOA010000008">
    <property type="protein sequence ID" value="MFC5851075.1"/>
    <property type="molecule type" value="Genomic_DNA"/>
</dbReference>
<organism evidence="1 2">
    <name type="scientific">Streptomyces chlorus</name>
    <dbReference type="NCBI Taxonomy" id="887452"/>
    <lineage>
        <taxon>Bacteria</taxon>
        <taxon>Bacillati</taxon>
        <taxon>Actinomycetota</taxon>
        <taxon>Actinomycetes</taxon>
        <taxon>Kitasatosporales</taxon>
        <taxon>Streptomycetaceae</taxon>
        <taxon>Streptomyces</taxon>
    </lineage>
</organism>
<name>A0ABW1DQY7_9ACTN</name>
<gene>
    <name evidence="1" type="ORF">ACFPZI_04270</name>
</gene>
<comment type="caution">
    <text evidence="1">The sequence shown here is derived from an EMBL/GenBank/DDBJ whole genome shotgun (WGS) entry which is preliminary data.</text>
</comment>
<dbReference type="Proteomes" id="UP001596180">
    <property type="component" value="Unassembled WGS sequence"/>
</dbReference>